<evidence type="ECO:0000313" key="2">
    <source>
        <dbReference type="Proteomes" id="UP001341840"/>
    </source>
</evidence>
<protein>
    <submittedName>
        <fullName evidence="1">Uncharacterized protein</fullName>
    </submittedName>
</protein>
<name>A0ABU6XD91_9FABA</name>
<comment type="caution">
    <text evidence="1">The sequence shown here is derived from an EMBL/GenBank/DDBJ whole genome shotgun (WGS) entry which is preliminary data.</text>
</comment>
<proteinExistence type="predicted"/>
<keyword evidence="2" id="KW-1185">Reference proteome</keyword>
<evidence type="ECO:0000313" key="1">
    <source>
        <dbReference type="EMBL" id="MED6196006.1"/>
    </source>
</evidence>
<sequence>MLELMQDMKETKGMMTLFEEEDCKRVRRGSGGTKGGREVAMVPQEDNRRSNLCLPHHCGEVDLEVIVDREVKRERLGSRVKMQGGE</sequence>
<reference evidence="1 2" key="1">
    <citation type="journal article" date="2023" name="Plants (Basel)">
        <title>Bridging the Gap: Combining Genomics and Transcriptomics Approaches to Understand Stylosanthes scabra, an Orphan Legume from the Brazilian Caatinga.</title>
        <authorList>
            <person name="Ferreira-Neto J.R.C."/>
            <person name="da Silva M.D."/>
            <person name="Binneck E."/>
            <person name="de Melo N.F."/>
            <person name="da Silva R.H."/>
            <person name="de Melo A.L.T.M."/>
            <person name="Pandolfi V."/>
            <person name="Bustamante F.O."/>
            <person name="Brasileiro-Vidal A.C."/>
            <person name="Benko-Iseppon A.M."/>
        </authorList>
    </citation>
    <scope>NUCLEOTIDE SEQUENCE [LARGE SCALE GENOMIC DNA]</scope>
    <source>
        <tissue evidence="1">Leaves</tissue>
    </source>
</reference>
<accession>A0ABU6XD91</accession>
<gene>
    <name evidence="1" type="ORF">PIB30_043138</name>
</gene>
<dbReference type="Proteomes" id="UP001341840">
    <property type="component" value="Unassembled WGS sequence"/>
</dbReference>
<dbReference type="EMBL" id="JASCZI010211698">
    <property type="protein sequence ID" value="MED6196006.1"/>
    <property type="molecule type" value="Genomic_DNA"/>
</dbReference>
<organism evidence="1 2">
    <name type="scientific">Stylosanthes scabra</name>
    <dbReference type="NCBI Taxonomy" id="79078"/>
    <lineage>
        <taxon>Eukaryota</taxon>
        <taxon>Viridiplantae</taxon>
        <taxon>Streptophyta</taxon>
        <taxon>Embryophyta</taxon>
        <taxon>Tracheophyta</taxon>
        <taxon>Spermatophyta</taxon>
        <taxon>Magnoliopsida</taxon>
        <taxon>eudicotyledons</taxon>
        <taxon>Gunneridae</taxon>
        <taxon>Pentapetalae</taxon>
        <taxon>rosids</taxon>
        <taxon>fabids</taxon>
        <taxon>Fabales</taxon>
        <taxon>Fabaceae</taxon>
        <taxon>Papilionoideae</taxon>
        <taxon>50 kb inversion clade</taxon>
        <taxon>dalbergioids sensu lato</taxon>
        <taxon>Dalbergieae</taxon>
        <taxon>Pterocarpus clade</taxon>
        <taxon>Stylosanthes</taxon>
    </lineage>
</organism>